<sequence>MWRKDGHRVGVTLLSARAQTRLLSACQLPQLCWRICVVGN</sequence>
<organism evidence="1 2">
    <name type="scientific">Rattus norvegicus</name>
    <name type="common">Rat</name>
    <dbReference type="NCBI Taxonomy" id="10116"/>
    <lineage>
        <taxon>Eukaryota</taxon>
        <taxon>Metazoa</taxon>
        <taxon>Chordata</taxon>
        <taxon>Craniata</taxon>
        <taxon>Vertebrata</taxon>
        <taxon>Euteleostomi</taxon>
        <taxon>Mammalia</taxon>
        <taxon>Eutheria</taxon>
        <taxon>Euarchontoglires</taxon>
        <taxon>Glires</taxon>
        <taxon>Rodentia</taxon>
        <taxon>Myomorpha</taxon>
        <taxon>Muroidea</taxon>
        <taxon>Muridae</taxon>
        <taxon>Murinae</taxon>
        <taxon>Rattus</taxon>
    </lineage>
</organism>
<evidence type="ECO:0000313" key="2">
    <source>
        <dbReference type="Proteomes" id="UP000234681"/>
    </source>
</evidence>
<dbReference type="EMBL" id="CH473975">
    <property type="protein sequence ID" value="EDL95406.1"/>
    <property type="molecule type" value="Genomic_DNA"/>
</dbReference>
<evidence type="ECO:0000313" key="1">
    <source>
        <dbReference type="EMBL" id="EDL95406.1"/>
    </source>
</evidence>
<protein>
    <submittedName>
        <fullName evidence="1">RCG58145</fullName>
    </submittedName>
</protein>
<proteinExistence type="predicted"/>
<accession>A6J483</accession>
<name>A6J483_RAT</name>
<dbReference type="AlphaFoldDB" id="A6J483"/>
<dbReference type="Proteomes" id="UP000234681">
    <property type="component" value="Chromosome 8"/>
</dbReference>
<gene>
    <name evidence="1" type="ORF">rCG_58145</name>
</gene>
<reference evidence="2" key="1">
    <citation type="submission" date="2005-09" db="EMBL/GenBank/DDBJ databases">
        <authorList>
            <person name="Mural R.J."/>
            <person name="Li P.W."/>
            <person name="Adams M.D."/>
            <person name="Amanatides P.G."/>
            <person name="Baden-Tillson H."/>
            <person name="Barnstead M."/>
            <person name="Chin S.H."/>
            <person name="Dew I."/>
            <person name="Evans C.A."/>
            <person name="Ferriera S."/>
            <person name="Flanigan M."/>
            <person name="Fosler C."/>
            <person name="Glodek A."/>
            <person name="Gu Z."/>
            <person name="Holt R.A."/>
            <person name="Jennings D."/>
            <person name="Kraft C.L."/>
            <person name="Lu F."/>
            <person name="Nguyen T."/>
            <person name="Nusskern D.R."/>
            <person name="Pfannkoch C.M."/>
            <person name="Sitter C."/>
            <person name="Sutton G.G."/>
            <person name="Venter J.C."/>
            <person name="Wang Z."/>
            <person name="Woodage T."/>
            <person name="Zheng X.H."/>
            <person name="Zhong F."/>
        </authorList>
    </citation>
    <scope>NUCLEOTIDE SEQUENCE [LARGE SCALE GENOMIC DNA]</scope>
    <source>
        <strain>BN</strain>
        <strain evidence="2">Sprague-Dawley</strain>
    </source>
</reference>